<evidence type="ECO:0000256" key="5">
    <source>
        <dbReference type="ARBA" id="ARBA00023180"/>
    </source>
</evidence>
<dbReference type="InterPro" id="IPR017853">
    <property type="entry name" value="GH"/>
</dbReference>
<dbReference type="PRINTS" id="PR00131">
    <property type="entry name" value="GLHYDRLASE1"/>
</dbReference>
<feature type="active site" description="Nucleophile" evidence="7">
    <location>
        <position position="910"/>
    </location>
</feature>
<dbReference type="GO" id="GO:0005975">
    <property type="term" value="P:carbohydrate metabolic process"/>
    <property type="evidence" value="ECO:0007669"/>
    <property type="project" value="InterPro"/>
</dbReference>
<reference evidence="11 12" key="1">
    <citation type="submission" date="2024-04" db="EMBL/GenBank/DDBJ databases">
        <authorList>
            <consortium name="Genoscope - CEA"/>
            <person name="William W."/>
        </authorList>
    </citation>
    <scope>NUCLEOTIDE SEQUENCE [LARGE SCALE GENOMIC DNA]</scope>
</reference>
<dbReference type="PROSITE" id="PS00653">
    <property type="entry name" value="GLYCOSYL_HYDROL_F1_2"/>
    <property type="match status" value="3"/>
</dbReference>
<accession>A0AAV2HY07</accession>
<evidence type="ECO:0000256" key="4">
    <source>
        <dbReference type="ARBA" id="ARBA00022801"/>
    </source>
</evidence>
<dbReference type="Proteomes" id="UP001497497">
    <property type="component" value="Unassembled WGS sequence"/>
</dbReference>
<dbReference type="PROSITE" id="PS00572">
    <property type="entry name" value="GLYCOSYL_HYDROL_F1_1"/>
    <property type="match status" value="2"/>
</dbReference>
<evidence type="ECO:0000256" key="1">
    <source>
        <dbReference type="ARBA" id="ARBA00010838"/>
    </source>
</evidence>
<name>A0AAV2HY07_LYMST</name>
<sequence length="1939" mass="219017">MAAALACLSFAVLFVAGVPRADAATYAGVDLDGNLQDGDKDFLFDSFPDGFVWAAATASYQVEGAWNEDGKGPSIWDIFTSEPGRVDNNENGQVACDSYHKYNEDVQLLKQLGVTHYRFSIAWTRLLPDGTNKTVNRAGIDYYHRLIAELKANGIEPMVTIYHWDLPQALEVKGGWLNGDTVGHFRNFADLCFKEYGRDVTYWITLNEPWVVSVYGYGYDQMAPGRWGPGTNSYIVAHHLIKAHVAAYHLYNDTYRGQSPGGKGQIGVTLVLNNDTPKNRSNPEDIEASERGRQFIFGWFANPIVLTGDYPEVMKSKILEKSLKLGQTSRLPSFTPQEILQNKGTADFLGLNYYTSNYATTADLPFDPPGYQFDMDIARETDPSWTGSGSSWLFSAPLGFREILNWVKTTYNNIPVYITENGVSDRNGTLRDAFRITYYRQHINQMLKAIKLDGCDVRGYVAWSLMDNFEWARGFSERFGFYHVEFNGPNRTRTPKASAQFFSNLIRDNGFKKGYSGKAAQPTGIVYLEDEFEVLYDQFPDDFVWAAATAAYQIEGGWNADGKGPSIWDTWAHSHKIAHNETGDVACDSYHKYKEDVQLLKNLKMNHYRFSISWSRVMSDGTPNTVNEAGIQYYNNLIDELLANNIKPMVTLYHWDLPQALEDKGGWLNSTIQDDFSAYSRLCFQRFGDRVKKWITFNEPPIVTILGYGDGVLAPGGHDQARGAYVSGYNLILAHAKAYRIYEKEFKNTQKGEVGITINQNWPEPLDPLNGADVEASERSLYFYAAWFGHPIFVNGDYSEVMKQRVADRSKAQGLSESRLPAFTDAEKLIIKGSADFLGSNFYSANYETDDPQPPSNPPSYYNDKETRGENDPKWLGSGSSWLVVTPFSIRKMMNWYKNNYNNIPIYITENGLSDRNGSIHDWHRIHYYRLYLSELLKAIKLDGCNVKGYTAWSLMDNLEWGNAYDEKFGLHYVNFSDPARPRTPKASVQFFRTLISDGGFKHGYTQKGGWGTAVENSDGFLYAKFPEDFSWGMATASYQIEGGWNADGKGESIWDRYSHTSGLIRNNDTGDVACDSYHKMDEDIRIIKDLGMTHYRFSISWSRVLPNGTFPANQAGIDFYKKFIDKLVEIGVQPMVTLYHWDLPQGLQDKGGWLNPDIIVWFRDYAELCFSEFGSKVKLWITFNEPWVFTILGYGRGSMAPGITDLKNNPYRATHNVIRAHAEAYHVYQSKYKSSQLGKVGITMNCDWFGPRDPASQSDIDASDRRLQFWMGWYAHPLAVNGDYPDVMKEYVLNASLAEGLAASRLPEFSAQEMERINGTVDFLGLNHYSSNVAYEGVEDETGYFGDQKVENYKDPAWKTTYWPYDYLDPSGIRKTLNWMRMQYGDIPIYITENGAYDSNGTLDDNFRVLYYQGYINNVLKAVVLDKVNVKGYTSWSLLDNFEWSSGFSVKLGSYYVDFNDPNRPRTPKESARYLYEVYKNNGFVEGTLTDPKVRQGLPYANEDYYGVFPDGFSFGVSSVGFDVQSEVRGENRGESAWDLVFNTSGLVSSDIDAVTVFSRDVAALRSIKADHYYFVISWSRVLPAGKAGGVSQSGISYYQTLIDQLLDAGIVPAVAISQWDYPSSLLNVPDRSAESNVDEFLFFARTCFQHFGAKVRYWSTLSLPENFPHLLTSGRIRDVFEIYRSLLLSHARTYHMYTDEFKASQNGSIGISLAPILGVPKDPRDPSHATSAERLTEYSLGLFADPIFGDGDFSDEVKKVAGSNLGHWSTTEKALLKGSADFFGLDYYVTKEVGRDVNVSAEGVLSFKDYPTVGQTKPEGLRSLLGLIRRRYNNIPVVITGNGLWRADETLGDASRGQFIVQHVDEVLKAVRLDGSDVRAYTYRSLTDSFEWTLGTSPKFGLFGVDFGDPSRTRTRRVSADTFSKIAENNGILKDDF</sequence>
<comment type="similarity">
    <text evidence="1">Belongs to the glycosyl hydrolase 1 family.</text>
</comment>
<evidence type="ECO:0000256" key="2">
    <source>
        <dbReference type="ARBA" id="ARBA00011738"/>
    </source>
</evidence>
<evidence type="ECO:0000256" key="6">
    <source>
        <dbReference type="ARBA" id="ARBA00023295"/>
    </source>
</evidence>
<evidence type="ECO:0000256" key="7">
    <source>
        <dbReference type="PROSITE-ProRule" id="PRU10055"/>
    </source>
</evidence>
<protein>
    <recommendedName>
        <fullName evidence="3">beta-glucosidase</fullName>
        <ecNumber evidence="3">3.2.1.21</ecNumber>
    </recommendedName>
</protein>
<evidence type="ECO:0000256" key="3">
    <source>
        <dbReference type="ARBA" id="ARBA00012744"/>
    </source>
</evidence>
<feature type="signal peptide" evidence="10">
    <location>
        <begin position="1"/>
        <end position="23"/>
    </location>
</feature>
<keyword evidence="4 8" id="KW-0378">Hydrolase</keyword>
<evidence type="ECO:0000256" key="9">
    <source>
        <dbReference type="SAM" id="MobiDB-lite"/>
    </source>
</evidence>
<dbReference type="InterPro" id="IPR018120">
    <property type="entry name" value="Glyco_hydro_1_AS"/>
</dbReference>
<dbReference type="PANTHER" id="PTHR10353">
    <property type="entry name" value="GLYCOSYL HYDROLASE"/>
    <property type="match status" value="1"/>
</dbReference>
<keyword evidence="12" id="KW-1185">Reference proteome</keyword>
<dbReference type="EC" id="3.2.1.21" evidence="3"/>
<evidence type="ECO:0000313" key="12">
    <source>
        <dbReference type="Proteomes" id="UP001497497"/>
    </source>
</evidence>
<gene>
    <name evidence="11" type="ORF">GSLYS_00012320001</name>
</gene>
<evidence type="ECO:0000256" key="10">
    <source>
        <dbReference type="SAM" id="SignalP"/>
    </source>
</evidence>
<keyword evidence="6 8" id="KW-0326">Glycosidase</keyword>
<comment type="caution">
    <text evidence="11">The sequence shown here is derived from an EMBL/GenBank/DDBJ whole genome shotgun (WGS) entry which is preliminary data.</text>
</comment>
<keyword evidence="10" id="KW-0732">Signal</keyword>
<dbReference type="SUPFAM" id="SSF51445">
    <property type="entry name" value="(Trans)glycosidases"/>
    <property type="match status" value="4"/>
</dbReference>
<dbReference type="EMBL" id="CAXITT010000300">
    <property type="protein sequence ID" value="CAL1538499.1"/>
    <property type="molecule type" value="Genomic_DNA"/>
</dbReference>
<evidence type="ECO:0000313" key="11">
    <source>
        <dbReference type="EMBL" id="CAL1538499.1"/>
    </source>
</evidence>
<organism evidence="11 12">
    <name type="scientific">Lymnaea stagnalis</name>
    <name type="common">Great pond snail</name>
    <name type="synonym">Helix stagnalis</name>
    <dbReference type="NCBI Taxonomy" id="6523"/>
    <lineage>
        <taxon>Eukaryota</taxon>
        <taxon>Metazoa</taxon>
        <taxon>Spiralia</taxon>
        <taxon>Lophotrochozoa</taxon>
        <taxon>Mollusca</taxon>
        <taxon>Gastropoda</taxon>
        <taxon>Heterobranchia</taxon>
        <taxon>Euthyneura</taxon>
        <taxon>Panpulmonata</taxon>
        <taxon>Hygrophila</taxon>
        <taxon>Lymnaeoidea</taxon>
        <taxon>Lymnaeidae</taxon>
        <taxon>Lymnaea</taxon>
    </lineage>
</organism>
<feature type="compositionally biased region" description="Basic and acidic residues" evidence="9">
    <location>
        <begin position="863"/>
        <end position="873"/>
    </location>
</feature>
<dbReference type="InterPro" id="IPR033132">
    <property type="entry name" value="GH_1_N_CS"/>
</dbReference>
<dbReference type="Gene3D" id="3.20.20.80">
    <property type="entry name" value="Glycosidases"/>
    <property type="match status" value="4"/>
</dbReference>
<proteinExistence type="inferred from homology"/>
<feature type="chain" id="PRO_5043886756" description="beta-glucosidase" evidence="10">
    <location>
        <begin position="24"/>
        <end position="1939"/>
    </location>
</feature>
<dbReference type="InterPro" id="IPR001360">
    <property type="entry name" value="Glyco_hydro_1"/>
</dbReference>
<comment type="subunit">
    <text evidence="2">Homodimer.</text>
</comment>
<feature type="region of interest" description="Disordered" evidence="9">
    <location>
        <begin position="847"/>
        <end position="873"/>
    </location>
</feature>
<keyword evidence="5" id="KW-0325">Glycoprotein</keyword>
<evidence type="ECO:0000256" key="8">
    <source>
        <dbReference type="RuleBase" id="RU004468"/>
    </source>
</evidence>
<dbReference type="PANTHER" id="PTHR10353:SF36">
    <property type="entry name" value="LP05116P"/>
    <property type="match status" value="1"/>
</dbReference>
<feature type="active site" description="Nucleophile" evidence="7">
    <location>
        <position position="420"/>
    </location>
</feature>
<dbReference type="FunFam" id="3.20.20.80:FF:000013">
    <property type="entry name" value="lactase-phlorizin hydrolase"/>
    <property type="match status" value="3"/>
</dbReference>
<dbReference type="Pfam" id="PF00232">
    <property type="entry name" value="Glyco_hydro_1"/>
    <property type="match status" value="4"/>
</dbReference>
<dbReference type="GO" id="GO:0008422">
    <property type="term" value="F:beta-glucosidase activity"/>
    <property type="evidence" value="ECO:0007669"/>
    <property type="project" value="TreeGrafter"/>
</dbReference>